<organism evidence="2 3">
    <name type="scientific">Portunus trituberculatus</name>
    <name type="common">Swimming crab</name>
    <name type="synonym">Neptunus trituberculatus</name>
    <dbReference type="NCBI Taxonomy" id="210409"/>
    <lineage>
        <taxon>Eukaryota</taxon>
        <taxon>Metazoa</taxon>
        <taxon>Ecdysozoa</taxon>
        <taxon>Arthropoda</taxon>
        <taxon>Crustacea</taxon>
        <taxon>Multicrustacea</taxon>
        <taxon>Malacostraca</taxon>
        <taxon>Eumalacostraca</taxon>
        <taxon>Eucarida</taxon>
        <taxon>Decapoda</taxon>
        <taxon>Pleocyemata</taxon>
        <taxon>Brachyura</taxon>
        <taxon>Eubrachyura</taxon>
        <taxon>Portunoidea</taxon>
        <taxon>Portunidae</taxon>
        <taxon>Portuninae</taxon>
        <taxon>Portunus</taxon>
    </lineage>
</organism>
<reference evidence="2 3" key="1">
    <citation type="submission" date="2019-05" db="EMBL/GenBank/DDBJ databases">
        <title>Another draft genome of Portunus trituberculatus and its Hox gene families provides insights of decapod evolution.</title>
        <authorList>
            <person name="Jeong J.-H."/>
            <person name="Song I."/>
            <person name="Kim S."/>
            <person name="Choi T."/>
            <person name="Kim D."/>
            <person name="Ryu S."/>
            <person name="Kim W."/>
        </authorList>
    </citation>
    <scope>NUCLEOTIDE SEQUENCE [LARGE SCALE GENOMIC DNA]</scope>
    <source>
        <tissue evidence="2">Muscle</tissue>
    </source>
</reference>
<feature type="region of interest" description="Disordered" evidence="1">
    <location>
        <begin position="25"/>
        <end position="55"/>
    </location>
</feature>
<dbReference type="Proteomes" id="UP000324222">
    <property type="component" value="Unassembled WGS sequence"/>
</dbReference>
<evidence type="ECO:0000313" key="3">
    <source>
        <dbReference type="Proteomes" id="UP000324222"/>
    </source>
</evidence>
<evidence type="ECO:0000313" key="2">
    <source>
        <dbReference type="EMBL" id="MPC63443.1"/>
    </source>
</evidence>
<proteinExistence type="predicted"/>
<gene>
    <name evidence="2" type="ORF">E2C01_057541</name>
</gene>
<sequence>MSQCGLWCSPQSSLHPCISLPLLPSSSGHDSLTRGRRLSPPKLRPPVTPTLSINGTGAKAPSLSLSPLSPFMSSLFPASPSLSVLFEFSMFLFLLPSLSVQFKKLAVLVLISKIVSMKFVELFVRTL</sequence>
<comment type="caution">
    <text evidence="2">The sequence shown here is derived from an EMBL/GenBank/DDBJ whole genome shotgun (WGS) entry which is preliminary data.</text>
</comment>
<accession>A0A5B7H0A4</accession>
<keyword evidence="3" id="KW-1185">Reference proteome</keyword>
<name>A0A5B7H0A4_PORTR</name>
<dbReference type="EMBL" id="VSRR010020821">
    <property type="protein sequence ID" value="MPC63443.1"/>
    <property type="molecule type" value="Genomic_DNA"/>
</dbReference>
<dbReference type="AlphaFoldDB" id="A0A5B7H0A4"/>
<protein>
    <submittedName>
        <fullName evidence="2">Uncharacterized protein</fullName>
    </submittedName>
</protein>
<evidence type="ECO:0000256" key="1">
    <source>
        <dbReference type="SAM" id="MobiDB-lite"/>
    </source>
</evidence>